<dbReference type="GO" id="GO:0000062">
    <property type="term" value="F:fatty-acyl-CoA binding"/>
    <property type="evidence" value="ECO:0007669"/>
    <property type="project" value="InterPro"/>
</dbReference>
<evidence type="ECO:0000256" key="2">
    <source>
        <dbReference type="ARBA" id="ARBA00023121"/>
    </source>
</evidence>
<comment type="similarity">
    <text evidence="1">Belongs to the ACBP family.</text>
</comment>
<dbReference type="Gene3D" id="1.20.80.10">
    <property type="match status" value="2"/>
</dbReference>
<gene>
    <name evidence="5" type="ORF">LSCM4_06905</name>
</gene>
<dbReference type="GeneID" id="92362749"/>
<dbReference type="InterPro" id="IPR035984">
    <property type="entry name" value="Acyl-CoA-binding_sf"/>
</dbReference>
<feature type="region of interest" description="Disordered" evidence="3">
    <location>
        <begin position="451"/>
        <end position="501"/>
    </location>
</feature>
<keyword evidence="2" id="KW-0446">Lipid-binding</keyword>
<dbReference type="AlphaFoldDB" id="A0A836GX99"/>
<dbReference type="InterPro" id="IPR014352">
    <property type="entry name" value="FERM/acyl-CoA-bd_prot_sf"/>
</dbReference>
<evidence type="ECO:0000256" key="3">
    <source>
        <dbReference type="SAM" id="MobiDB-lite"/>
    </source>
</evidence>
<feature type="region of interest" description="Disordered" evidence="3">
    <location>
        <begin position="313"/>
        <end position="363"/>
    </location>
</feature>
<feature type="compositionally biased region" description="Basic and acidic residues" evidence="3">
    <location>
        <begin position="313"/>
        <end position="339"/>
    </location>
</feature>
<dbReference type="PANTHER" id="PTHR23310:SF62">
    <property type="entry name" value="ACYL-COA BINDING PROTEIN 1, ISOFORM A"/>
    <property type="match status" value="1"/>
</dbReference>
<feature type="domain" description="ACB" evidence="4">
    <location>
        <begin position="36"/>
        <end position="129"/>
    </location>
</feature>
<dbReference type="GO" id="GO:0006631">
    <property type="term" value="P:fatty acid metabolic process"/>
    <property type="evidence" value="ECO:0007669"/>
    <property type="project" value="TreeGrafter"/>
</dbReference>
<sequence length="501" mass="55351">MFATFFGRRAEPQFKVVCDPESIVYPVDFDAPDYPYEQAFKEADAYVRKLPMQGVVPISDVLRLQFYSLFKQATMGDISEKDVRQPSILRDWEGYWKVYGWRKCRGMTREKARDAYIDLLDLQIRKHCSFVWGGPASEDRWAAFRDGVRIIQNLPKGGYRLPESLRAHFYALYRQAHVGDLRDFQKTSAALSGKKYKWLRARPSKAGFDQMRYDEWAALKGMSGEEAKRMYCKDMFKNAAMCGYVWAPPGAEDHLEVIGDQTTAKTLKKRADADKDAERIAASTHLSVEETINAAGVQLSMVERLTMHSFMRKEKEQAAAAKAAEEASGRKKRGKEAERKRRGTAGSHADPIMGITSASSKAEGWAEATALEKATEADANAKGEDILEAQGMDNDPHSLCALCGSFAKDIDSDAVMRENMEESGAAVISATDDTASSASLAAKLGVPAKAKEALETPSSKGSPTVKKGPVARRTFQDTASSGQGRSGVKTAIANREKMKAN</sequence>
<reference evidence="6" key="1">
    <citation type="journal article" date="2021" name="Microbiol. Resour. Announc.">
        <title>LGAAP: Leishmaniinae Genome Assembly and Annotation Pipeline.</title>
        <authorList>
            <person name="Almutairi H."/>
            <person name="Urbaniak M.D."/>
            <person name="Bates M.D."/>
            <person name="Jariyapan N."/>
            <person name="Kwakye-Nuako G."/>
            <person name="Thomaz-Soccol V."/>
            <person name="Al-Salem W.S."/>
            <person name="Dillon R.J."/>
            <person name="Bates P.A."/>
            <person name="Gatherer D."/>
        </authorList>
    </citation>
    <scope>NUCLEOTIDE SEQUENCE [LARGE SCALE GENOMIC DNA]</scope>
</reference>
<feature type="domain" description="ACB" evidence="4">
    <location>
        <begin position="140"/>
        <end position="244"/>
    </location>
</feature>
<dbReference type="PROSITE" id="PS51228">
    <property type="entry name" value="ACB_2"/>
    <property type="match status" value="2"/>
</dbReference>
<dbReference type="RefSeq" id="XP_067064189.1">
    <property type="nucleotide sequence ID" value="XM_067208815.1"/>
</dbReference>
<evidence type="ECO:0000259" key="4">
    <source>
        <dbReference type="PROSITE" id="PS51228"/>
    </source>
</evidence>
<dbReference type="KEGG" id="loi:92362749"/>
<dbReference type="InterPro" id="IPR000582">
    <property type="entry name" value="Acyl-CoA-binding_protein"/>
</dbReference>
<accession>A0A836GX99</accession>
<dbReference type="EMBL" id="JAFHLR010000017">
    <property type="protein sequence ID" value="KAG5481829.1"/>
    <property type="molecule type" value="Genomic_DNA"/>
</dbReference>
<comment type="caution">
    <text evidence="5">The sequence shown here is derived from an EMBL/GenBank/DDBJ whole genome shotgun (WGS) entry which is preliminary data.</text>
</comment>
<dbReference type="SUPFAM" id="SSF47027">
    <property type="entry name" value="Acyl-CoA binding protein"/>
    <property type="match status" value="2"/>
</dbReference>
<evidence type="ECO:0000313" key="6">
    <source>
        <dbReference type="Proteomes" id="UP000674143"/>
    </source>
</evidence>
<name>A0A836GX99_9TRYP</name>
<dbReference type="Proteomes" id="UP000674143">
    <property type="component" value="Unassembled WGS sequence"/>
</dbReference>
<keyword evidence="6" id="KW-1185">Reference proteome</keyword>
<reference evidence="6" key="2">
    <citation type="journal article" date="2021" name="Sci. Data">
        <title>Chromosome-scale genome sequencing, assembly and annotation of six genomes from subfamily Leishmaniinae.</title>
        <authorList>
            <person name="Almutairi H."/>
            <person name="Urbaniak M.D."/>
            <person name="Bates M.D."/>
            <person name="Jariyapan N."/>
            <person name="Kwakye-Nuako G."/>
            <person name="Thomaz Soccol V."/>
            <person name="Al-Salem W.S."/>
            <person name="Dillon R.J."/>
            <person name="Bates P.A."/>
            <person name="Gatherer D."/>
        </authorList>
    </citation>
    <scope>NUCLEOTIDE SEQUENCE [LARGE SCALE GENOMIC DNA]</scope>
</reference>
<dbReference type="PANTHER" id="PTHR23310">
    <property type="entry name" value="ACYL-COA-BINDING PROTEIN, ACBP"/>
    <property type="match status" value="1"/>
</dbReference>
<dbReference type="Pfam" id="PF00887">
    <property type="entry name" value="ACBP"/>
    <property type="match status" value="2"/>
</dbReference>
<evidence type="ECO:0000313" key="5">
    <source>
        <dbReference type="EMBL" id="KAG5481829.1"/>
    </source>
</evidence>
<proteinExistence type="inferred from homology"/>
<protein>
    <recommendedName>
        <fullName evidence="4">ACB domain-containing protein</fullName>
    </recommendedName>
</protein>
<evidence type="ECO:0000256" key="1">
    <source>
        <dbReference type="ARBA" id="ARBA00005567"/>
    </source>
</evidence>
<dbReference type="SMR" id="A0A836GX99"/>
<organism evidence="5 6">
    <name type="scientific">Leishmania orientalis</name>
    <dbReference type="NCBI Taxonomy" id="2249476"/>
    <lineage>
        <taxon>Eukaryota</taxon>
        <taxon>Discoba</taxon>
        <taxon>Euglenozoa</taxon>
        <taxon>Kinetoplastea</taxon>
        <taxon>Metakinetoplastina</taxon>
        <taxon>Trypanosomatida</taxon>
        <taxon>Trypanosomatidae</taxon>
        <taxon>Leishmaniinae</taxon>
        <taxon>Leishmania</taxon>
    </lineage>
</organism>